<evidence type="ECO:0000256" key="1">
    <source>
        <dbReference type="SAM" id="MobiDB-lite"/>
    </source>
</evidence>
<dbReference type="Proteomes" id="UP000001357">
    <property type="component" value="Unassembled WGS sequence"/>
</dbReference>
<evidence type="ECO:0000313" key="3">
    <source>
        <dbReference type="Proteomes" id="UP000001357"/>
    </source>
</evidence>
<reference evidence="2 3" key="1">
    <citation type="journal article" date="2008" name="Nature">
        <title>The genome of the choanoflagellate Monosiga brevicollis and the origin of metazoans.</title>
        <authorList>
            <consortium name="JGI Sequencing"/>
            <person name="King N."/>
            <person name="Westbrook M.J."/>
            <person name="Young S.L."/>
            <person name="Kuo A."/>
            <person name="Abedin M."/>
            <person name="Chapman J."/>
            <person name="Fairclough S."/>
            <person name="Hellsten U."/>
            <person name="Isogai Y."/>
            <person name="Letunic I."/>
            <person name="Marr M."/>
            <person name="Pincus D."/>
            <person name="Putnam N."/>
            <person name="Rokas A."/>
            <person name="Wright K.J."/>
            <person name="Zuzow R."/>
            <person name="Dirks W."/>
            <person name="Good M."/>
            <person name="Goodstein D."/>
            <person name="Lemons D."/>
            <person name="Li W."/>
            <person name="Lyons J.B."/>
            <person name="Morris A."/>
            <person name="Nichols S."/>
            <person name="Richter D.J."/>
            <person name="Salamov A."/>
            <person name="Bork P."/>
            <person name="Lim W.A."/>
            <person name="Manning G."/>
            <person name="Miller W.T."/>
            <person name="McGinnis W."/>
            <person name="Shapiro H."/>
            <person name="Tjian R."/>
            <person name="Grigoriev I.V."/>
            <person name="Rokhsar D."/>
        </authorList>
    </citation>
    <scope>NUCLEOTIDE SEQUENCE [LARGE SCALE GENOMIC DNA]</scope>
    <source>
        <strain evidence="3">MX1 / ATCC 50154</strain>
    </source>
</reference>
<evidence type="ECO:0000313" key="2">
    <source>
        <dbReference type="EMBL" id="EDQ85812.1"/>
    </source>
</evidence>
<dbReference type="RefSeq" id="XP_001749291.1">
    <property type="nucleotide sequence ID" value="XM_001749239.1"/>
</dbReference>
<dbReference type="PANTHER" id="PTHR46270">
    <property type="entry name" value="ARMADILLO-TYPE FOLD-RELATED"/>
    <property type="match status" value="1"/>
</dbReference>
<name>A9V975_MONBE</name>
<feature type="compositionally biased region" description="Low complexity" evidence="1">
    <location>
        <begin position="337"/>
        <end position="354"/>
    </location>
</feature>
<dbReference type="KEGG" id="mbr:MONBRDRAFT_11461"/>
<feature type="compositionally biased region" description="Pro residues" evidence="1">
    <location>
        <begin position="355"/>
        <end position="365"/>
    </location>
</feature>
<sequence>MGGHELMGPERVDELLGIQTVSDGFAIVDRACEAIDRTASDASATAHLLARGTQVVEHLTRVLRPTDELSDLDGVVMLLNYLFAVGTDEQKAQLGRLFVDHIATYLPILQRAVEEDGIGPELVTLYSNVIGFLGHDACEDQLNADFVAVMHQYIARSTMGRSPAYLALANLYGPHEHASTDLSGAIDDVMKVLDAAVKNVEYGEREWSIGAPLKAIANLSTADTNKPLLWGNANCMENIAQCLRRSDSEWFGGESAKYLRLARNSGVECLYSMAFNYDVVGRIPDAVALIQRQVNDPANAVDPETRHTLEGALSYIQAKTAKSKLTAAAIPTEPSLATTATPPNQPATSEAPTPLAAPAPAPTPAPGGCGGHPRRRLEQVKESGNCHAEGNYIYDAKKECLFLKVQPGYRPDGWLAMLMSAKLYVEPKPDYEQDQSWLAMVEEQLKLLGVWHAIGGASDGTEPPPPAPSAPAAPTLGPGVDELLAEIRALREQVTRLESQLTTVQGQVETLVEQAEDANDKQQPGKKSRFFGGSK</sequence>
<dbReference type="InParanoid" id="A9V975"/>
<accession>A9V975</accession>
<proteinExistence type="predicted"/>
<dbReference type="EMBL" id="CH991570">
    <property type="protein sequence ID" value="EDQ85812.1"/>
    <property type="molecule type" value="Genomic_DNA"/>
</dbReference>
<feature type="region of interest" description="Disordered" evidence="1">
    <location>
        <begin position="456"/>
        <end position="478"/>
    </location>
</feature>
<feature type="region of interest" description="Disordered" evidence="1">
    <location>
        <begin position="514"/>
        <end position="535"/>
    </location>
</feature>
<protein>
    <submittedName>
        <fullName evidence="2">Uncharacterized protein</fullName>
    </submittedName>
</protein>
<feature type="region of interest" description="Disordered" evidence="1">
    <location>
        <begin position="331"/>
        <end position="375"/>
    </location>
</feature>
<dbReference type="PANTHER" id="PTHR46270:SF2">
    <property type="entry name" value="TIR DOMAIN-CONTAINING PROTEIN"/>
    <property type="match status" value="1"/>
</dbReference>
<dbReference type="AlphaFoldDB" id="A9V975"/>
<organism evidence="2 3">
    <name type="scientific">Monosiga brevicollis</name>
    <name type="common">Choanoflagellate</name>
    <dbReference type="NCBI Taxonomy" id="81824"/>
    <lineage>
        <taxon>Eukaryota</taxon>
        <taxon>Choanoflagellata</taxon>
        <taxon>Craspedida</taxon>
        <taxon>Salpingoecidae</taxon>
        <taxon>Monosiga</taxon>
    </lineage>
</organism>
<feature type="compositionally biased region" description="Pro residues" evidence="1">
    <location>
        <begin position="462"/>
        <end position="471"/>
    </location>
</feature>
<dbReference type="GeneID" id="5894582"/>
<gene>
    <name evidence="2" type="ORF">MONBRDRAFT_11461</name>
</gene>
<keyword evidence="3" id="KW-1185">Reference proteome</keyword>